<comment type="catalytic activity">
    <reaction evidence="12">
        <text>(S)-dihydroorotate + A = orotate + AH2</text>
        <dbReference type="Rhea" id="RHEA:18073"/>
        <dbReference type="ChEBI" id="CHEBI:13193"/>
        <dbReference type="ChEBI" id="CHEBI:17499"/>
        <dbReference type="ChEBI" id="CHEBI:30839"/>
        <dbReference type="ChEBI" id="CHEBI:30864"/>
    </reaction>
</comment>
<dbReference type="GO" id="GO:0044205">
    <property type="term" value="P:'de novo' UMP biosynthetic process"/>
    <property type="evidence" value="ECO:0007669"/>
    <property type="project" value="UniProtKB-UniRule"/>
</dbReference>
<comment type="catalytic activity">
    <reaction evidence="11">
        <text>(S)-dihydroorotate + NAD(+) = orotate + NADH + H(+)</text>
        <dbReference type="Rhea" id="RHEA:13513"/>
        <dbReference type="ChEBI" id="CHEBI:15378"/>
        <dbReference type="ChEBI" id="CHEBI:30839"/>
        <dbReference type="ChEBI" id="CHEBI:30864"/>
        <dbReference type="ChEBI" id="CHEBI:57540"/>
        <dbReference type="ChEBI" id="CHEBI:57945"/>
        <dbReference type="EC" id="1.3.1.14"/>
    </reaction>
</comment>
<keyword evidence="7 12" id="KW-0288">FMN</keyword>
<dbReference type="SUPFAM" id="SSF51395">
    <property type="entry name" value="FMN-linked oxidoreductases"/>
    <property type="match status" value="1"/>
</dbReference>
<feature type="binding site" evidence="12">
    <location>
        <position position="192"/>
    </location>
    <ligand>
        <name>FMN</name>
        <dbReference type="ChEBI" id="CHEBI:58210"/>
    </ligand>
</feature>
<dbReference type="Pfam" id="PF01180">
    <property type="entry name" value="DHO_dh"/>
    <property type="match status" value="1"/>
</dbReference>
<dbReference type="CDD" id="cd04740">
    <property type="entry name" value="DHOD_1B_like"/>
    <property type="match status" value="1"/>
</dbReference>
<dbReference type="AlphaFoldDB" id="A0A1G5GI47"/>
<comment type="pathway">
    <text evidence="3">Pyrimidine metabolism; UMP biosynthesis via de novo pathway; orotate from (S)-dihydroorotate (NAD(+) route): step 1/1.</text>
</comment>
<dbReference type="GO" id="GO:0004589">
    <property type="term" value="F:dihydroorotate dehydrogenase (NAD+) activity"/>
    <property type="evidence" value="ECO:0007669"/>
    <property type="project" value="UniProtKB-EC"/>
</dbReference>
<name>A0A1G5GI47_9FIRM</name>
<dbReference type="InterPro" id="IPR049622">
    <property type="entry name" value="Dihydroorotate_DH_I"/>
</dbReference>
<proteinExistence type="inferred from homology"/>
<evidence type="ECO:0000256" key="8">
    <source>
        <dbReference type="ARBA" id="ARBA00022975"/>
    </source>
</evidence>
<dbReference type="PROSITE" id="PS00912">
    <property type="entry name" value="DHODEHASE_2"/>
    <property type="match status" value="1"/>
</dbReference>
<evidence type="ECO:0000313" key="15">
    <source>
        <dbReference type="Proteomes" id="UP000198636"/>
    </source>
</evidence>
<feature type="binding site" evidence="12">
    <location>
        <begin position="244"/>
        <end position="245"/>
    </location>
    <ligand>
        <name>FMN</name>
        <dbReference type="ChEBI" id="CHEBI:58210"/>
    </ligand>
</feature>
<gene>
    <name evidence="12" type="primary">pyrD</name>
    <name evidence="14" type="ORF">SAMN03080606_01695</name>
</gene>
<dbReference type="InterPro" id="IPR033888">
    <property type="entry name" value="DHOD_1B"/>
</dbReference>
<feature type="binding site" evidence="12">
    <location>
        <begin position="71"/>
        <end position="75"/>
    </location>
    <ligand>
        <name>substrate</name>
    </ligand>
</feature>
<evidence type="ECO:0000259" key="13">
    <source>
        <dbReference type="Pfam" id="PF01180"/>
    </source>
</evidence>
<feature type="binding site" evidence="12">
    <location>
        <position position="101"/>
    </location>
    <ligand>
        <name>FMN</name>
        <dbReference type="ChEBI" id="CHEBI:58210"/>
    </ligand>
</feature>
<dbReference type="NCBIfam" id="NF005574">
    <property type="entry name" value="PRK07259.1"/>
    <property type="match status" value="1"/>
</dbReference>
<reference evidence="14 15" key="1">
    <citation type="submission" date="2016-10" db="EMBL/GenBank/DDBJ databases">
        <authorList>
            <person name="de Groot N.N."/>
        </authorList>
    </citation>
    <scope>NUCLEOTIDE SEQUENCE [LARGE SCALE GENOMIC DNA]</scope>
    <source>
        <strain evidence="14 15">DSM 18978</strain>
    </source>
</reference>
<evidence type="ECO:0000256" key="6">
    <source>
        <dbReference type="ARBA" id="ARBA00022630"/>
    </source>
</evidence>
<feature type="domain" description="Dihydroorotate dehydrogenase catalytic" evidence="13">
    <location>
        <begin position="6"/>
        <end position="287"/>
    </location>
</feature>
<dbReference type="PIRSF" id="PIRSF000164">
    <property type="entry name" value="DHO_oxidase"/>
    <property type="match status" value="1"/>
</dbReference>
<evidence type="ECO:0000256" key="7">
    <source>
        <dbReference type="ARBA" id="ARBA00022643"/>
    </source>
</evidence>
<dbReference type="InterPro" id="IPR012135">
    <property type="entry name" value="Dihydroorotate_DH_1_2"/>
</dbReference>
<dbReference type="UniPathway" id="UPA00070"/>
<organism evidence="14 15">
    <name type="scientific">Alkaliphilus peptidifermentans DSM 18978</name>
    <dbReference type="NCBI Taxonomy" id="1120976"/>
    <lineage>
        <taxon>Bacteria</taxon>
        <taxon>Bacillati</taxon>
        <taxon>Bacillota</taxon>
        <taxon>Clostridia</taxon>
        <taxon>Peptostreptococcales</taxon>
        <taxon>Natronincolaceae</taxon>
        <taxon>Alkaliphilus</taxon>
    </lineage>
</organism>
<evidence type="ECO:0000256" key="4">
    <source>
        <dbReference type="ARBA" id="ARBA00008008"/>
    </source>
</evidence>
<evidence type="ECO:0000256" key="2">
    <source>
        <dbReference type="ARBA" id="ARBA00004496"/>
    </source>
</evidence>
<feature type="binding site" evidence="12">
    <location>
        <position position="166"/>
    </location>
    <ligand>
        <name>FMN</name>
        <dbReference type="ChEBI" id="CHEBI:58210"/>
    </ligand>
</feature>
<evidence type="ECO:0000256" key="5">
    <source>
        <dbReference type="ARBA" id="ARBA00022490"/>
    </source>
</evidence>
<dbReference type="Gene3D" id="3.20.20.70">
    <property type="entry name" value="Aldolase class I"/>
    <property type="match status" value="1"/>
</dbReference>
<keyword evidence="10" id="KW-0520">NAD</keyword>
<dbReference type="FunFam" id="3.20.20.70:FF:000027">
    <property type="entry name" value="Dihydropyrimidine dehydrogenase [NADP(+)]"/>
    <property type="match status" value="1"/>
</dbReference>
<protein>
    <recommendedName>
        <fullName evidence="12">Dihydroorotate dehydrogenase</fullName>
        <shortName evidence="12">DHOD</shortName>
        <shortName evidence="12">DHODase</shortName>
        <shortName evidence="12">DHOdehase</shortName>
        <ecNumber evidence="12">1.3.-.-</ecNumber>
    </recommendedName>
</protein>
<keyword evidence="8 12" id="KW-0665">Pyrimidine biosynthesis</keyword>
<feature type="binding site" evidence="12">
    <location>
        <position position="218"/>
    </location>
    <ligand>
        <name>FMN</name>
        <dbReference type="ChEBI" id="CHEBI:58210"/>
    </ligand>
</feature>
<comment type="subcellular location">
    <subcellularLocation>
        <location evidence="2 12">Cytoplasm</location>
    </subcellularLocation>
</comment>
<evidence type="ECO:0000256" key="3">
    <source>
        <dbReference type="ARBA" id="ARBA00004715"/>
    </source>
</evidence>
<keyword evidence="15" id="KW-1185">Reference proteome</keyword>
<feature type="binding site" evidence="12">
    <location>
        <begin position="266"/>
        <end position="267"/>
    </location>
    <ligand>
        <name>FMN</name>
        <dbReference type="ChEBI" id="CHEBI:58210"/>
    </ligand>
</feature>
<feature type="binding site" evidence="12">
    <location>
        <position position="128"/>
    </location>
    <ligand>
        <name>FMN</name>
        <dbReference type="ChEBI" id="CHEBI:58210"/>
    </ligand>
</feature>
<dbReference type="STRING" id="1120976.SAMN03080606_01695"/>
<dbReference type="InterPro" id="IPR024920">
    <property type="entry name" value="Dihydroorotate_DH_1"/>
</dbReference>
<dbReference type="InterPro" id="IPR005720">
    <property type="entry name" value="Dihydroorotate_DH_cat"/>
</dbReference>
<dbReference type="OrthoDB" id="9794954at2"/>
<comment type="similarity">
    <text evidence="4 12">Belongs to the dihydroorotate dehydrogenase family. Type 1 subfamily.</text>
</comment>
<evidence type="ECO:0000256" key="12">
    <source>
        <dbReference type="HAMAP-Rule" id="MF_00224"/>
    </source>
</evidence>
<dbReference type="EC" id="1.3.-.-" evidence="12"/>
<feature type="binding site" evidence="12">
    <location>
        <position position="23"/>
    </location>
    <ligand>
        <name>FMN</name>
        <dbReference type="ChEBI" id="CHEBI:58210"/>
    </ligand>
</feature>
<dbReference type="InterPro" id="IPR013785">
    <property type="entry name" value="Aldolase_TIM"/>
</dbReference>
<evidence type="ECO:0000256" key="10">
    <source>
        <dbReference type="ARBA" id="ARBA00023027"/>
    </source>
</evidence>
<comment type="cofactor">
    <cofactor evidence="12">
        <name>FMN</name>
        <dbReference type="ChEBI" id="CHEBI:58210"/>
    </cofactor>
    <text evidence="12">Binds 1 FMN per subunit.</text>
</comment>
<dbReference type="RefSeq" id="WP_091542258.1">
    <property type="nucleotide sequence ID" value="NZ_FMUS01000009.1"/>
</dbReference>
<dbReference type="PANTHER" id="PTHR48109:SF1">
    <property type="entry name" value="DIHYDROOROTATE DEHYDROGENASE (FUMARATE)"/>
    <property type="match status" value="1"/>
</dbReference>
<feature type="binding site" evidence="12">
    <location>
        <position position="47"/>
    </location>
    <ligand>
        <name>substrate</name>
    </ligand>
</feature>
<dbReference type="GO" id="GO:0005737">
    <property type="term" value="C:cytoplasm"/>
    <property type="evidence" value="ECO:0007669"/>
    <property type="project" value="UniProtKB-SubCell"/>
</dbReference>
<evidence type="ECO:0000256" key="11">
    <source>
        <dbReference type="ARBA" id="ARBA00048996"/>
    </source>
</evidence>
<evidence type="ECO:0000256" key="9">
    <source>
        <dbReference type="ARBA" id="ARBA00023002"/>
    </source>
</evidence>
<accession>A0A1G5GI47</accession>
<dbReference type="Proteomes" id="UP000198636">
    <property type="component" value="Unassembled WGS sequence"/>
</dbReference>
<dbReference type="EMBL" id="FMUS01000009">
    <property type="protein sequence ID" value="SCY51051.1"/>
    <property type="molecule type" value="Genomic_DNA"/>
</dbReference>
<dbReference type="InterPro" id="IPR050074">
    <property type="entry name" value="DHO_dehydrogenase"/>
</dbReference>
<keyword evidence="5 12" id="KW-0963">Cytoplasm</keyword>
<dbReference type="InterPro" id="IPR001295">
    <property type="entry name" value="Dihydroorotate_DH_CS"/>
</dbReference>
<dbReference type="PANTHER" id="PTHR48109">
    <property type="entry name" value="DIHYDROOROTATE DEHYDROGENASE (QUINONE), MITOCHONDRIAL-RELATED"/>
    <property type="match status" value="1"/>
</dbReference>
<evidence type="ECO:0000256" key="1">
    <source>
        <dbReference type="ARBA" id="ARBA00003616"/>
    </source>
</evidence>
<dbReference type="NCBIfam" id="TIGR01037">
    <property type="entry name" value="pyrD_sub1_fam"/>
    <property type="match status" value="1"/>
</dbReference>
<evidence type="ECO:0000313" key="14">
    <source>
        <dbReference type="EMBL" id="SCY51051.1"/>
    </source>
</evidence>
<dbReference type="HAMAP" id="MF_00224">
    <property type="entry name" value="DHO_dh_type1"/>
    <property type="match status" value="1"/>
</dbReference>
<feature type="binding site" evidence="12">
    <location>
        <begin position="47"/>
        <end position="48"/>
    </location>
    <ligand>
        <name>FMN</name>
        <dbReference type="ChEBI" id="CHEBI:58210"/>
    </ligand>
</feature>
<feature type="binding site" evidence="12">
    <location>
        <begin position="193"/>
        <end position="194"/>
    </location>
    <ligand>
        <name>substrate</name>
    </ligand>
</feature>
<feature type="active site" description="Nucleophile" evidence="12">
    <location>
        <position position="131"/>
    </location>
</feature>
<keyword evidence="6 12" id="KW-0285">Flavoprotein</keyword>
<comment type="function">
    <text evidence="1">Catalyzes the conversion of dihydroorotate to orotate with NAD(+) as electron acceptor.</text>
</comment>
<feature type="binding site" evidence="12">
    <location>
        <position position="128"/>
    </location>
    <ligand>
        <name>substrate</name>
    </ligand>
</feature>
<sequence>MNRPDLKVNIAGVELKNPVMTASGTFGSGLEYGEYIDLNQLGAVVTKGVASVPWKGNSGVRVAETYGGMLNSVGLQNPGIEEFIKKDIPFLRKYDTKIVVNIAGKTLEEYCSVVERLYDEDVDLLELNISCPNVKEGGVCFGTDTEMVSYVVKEVKKRAKQPLIVKLTPNVTDIAAIAKAAEAAGADAISLINTLLGMAIDIYRRKPVLGNIVGGLSGPAIKPVALRMVYQVANAVKVPIIGMGGIISGEDAVEFLLAGATGIAVGTANFVNPRATMDVLEGVEEYLVKYNEDKVIDIIGTLNI</sequence>
<dbReference type="GO" id="GO:0006207">
    <property type="term" value="P:'de novo' pyrimidine nucleobase biosynthetic process"/>
    <property type="evidence" value="ECO:0007669"/>
    <property type="project" value="InterPro"/>
</dbReference>
<keyword evidence="9 12" id="KW-0560">Oxidoreductase</keyword>